<protein>
    <submittedName>
        <fullName evidence="6">DEAD/DEAH box helicase</fullName>
    </submittedName>
</protein>
<evidence type="ECO:0000256" key="3">
    <source>
        <dbReference type="ARBA" id="ARBA00023125"/>
    </source>
</evidence>
<dbReference type="InterPro" id="IPR027417">
    <property type="entry name" value="P-loop_NTPase"/>
</dbReference>
<keyword evidence="7" id="KW-1185">Reference proteome</keyword>
<dbReference type="PROSITE" id="PS51192">
    <property type="entry name" value="HELICASE_ATP_BIND_1"/>
    <property type="match status" value="1"/>
</dbReference>
<dbReference type="InterPro" id="IPR014001">
    <property type="entry name" value="Helicase_ATP-bd"/>
</dbReference>
<sequence length="445" mass="49921">MRRHLAGRRLTEKEIPFSKDILEAHEQAGYLKQSPGIIVNGSYTQCQRCGNQTSSLFGYYQSPLFSSDICYCRHCLALGKISSTTSLYSWNASPPSYTIPAAPLTWQGTLSKGQHHASDRVIQAIQNRTSLLVWAVCGSGKTEVLYKGVETALLEGKRVLIATPRTDVVKELAPRFEHVFPEVTLSALYGGQTKVNPTAPLIIATTHQVLRFYQAFDVVIVDEVDAFPYTYDESLQYGVKQAQKENASMILLSATPSKALRETPHLQVTRIARRYHGFDLPVPRLEWCGPWHKKVLKERLPSTIFNWIADHHQRNVPALVFVPSIRVLHQISSILQKKNISHAAVHSASTDRHQHVEAFRQSKIPIVLTTTILERGITIPKVDIAVIGAEADLFTESALVQMAGRVGRHKDFPTGDVVFFHYGKTRAMRNAVDHIKKMNAEEMDH</sequence>
<evidence type="ECO:0000256" key="1">
    <source>
        <dbReference type="ARBA" id="ARBA00022741"/>
    </source>
</evidence>
<dbReference type="InterPro" id="IPR006935">
    <property type="entry name" value="Helicase/UvrB_N"/>
</dbReference>
<evidence type="ECO:0000313" key="6">
    <source>
        <dbReference type="EMBL" id="MEN0644730.1"/>
    </source>
</evidence>
<dbReference type="PANTHER" id="PTHR30580">
    <property type="entry name" value="PRIMOSOMAL PROTEIN N"/>
    <property type="match status" value="1"/>
</dbReference>
<keyword evidence="1" id="KW-0547">Nucleotide-binding</keyword>
<accession>A0ABU9VM00</accession>
<feature type="domain" description="Helicase C-terminal" evidence="5">
    <location>
        <begin position="303"/>
        <end position="445"/>
    </location>
</feature>
<evidence type="ECO:0000313" key="7">
    <source>
        <dbReference type="Proteomes" id="UP001418796"/>
    </source>
</evidence>
<dbReference type="Proteomes" id="UP001418796">
    <property type="component" value="Unassembled WGS sequence"/>
</dbReference>
<name>A0ABU9VM00_9BACI</name>
<dbReference type="Pfam" id="PF00271">
    <property type="entry name" value="Helicase_C"/>
    <property type="match status" value="1"/>
</dbReference>
<keyword evidence="6" id="KW-0378">Hydrolase</keyword>
<keyword evidence="6" id="KW-0347">Helicase</keyword>
<gene>
    <name evidence="6" type="ORF">MKY91_16375</name>
</gene>
<dbReference type="RefSeq" id="WP_343131361.1">
    <property type="nucleotide sequence ID" value="NZ_JBCITK010000001.1"/>
</dbReference>
<reference evidence="6 7" key="1">
    <citation type="submission" date="2024-03" db="EMBL/GenBank/DDBJ databases">
        <title>Bacilli Hybrid Assemblies.</title>
        <authorList>
            <person name="Kovac J."/>
        </authorList>
    </citation>
    <scope>NUCLEOTIDE SEQUENCE [LARGE SCALE GENOMIC DNA]</scope>
    <source>
        <strain evidence="6 7">FSL R7-0666</strain>
    </source>
</reference>
<dbReference type="SMART" id="SM00490">
    <property type="entry name" value="HELICc"/>
    <property type="match status" value="1"/>
</dbReference>
<dbReference type="SMART" id="SM00487">
    <property type="entry name" value="DEXDc"/>
    <property type="match status" value="1"/>
</dbReference>
<feature type="domain" description="Helicase ATP-binding" evidence="4">
    <location>
        <begin position="122"/>
        <end position="274"/>
    </location>
</feature>
<dbReference type="PANTHER" id="PTHR30580:SF1">
    <property type="entry name" value="COMF OPERON PROTEIN 1"/>
    <property type="match status" value="1"/>
</dbReference>
<evidence type="ECO:0000259" key="4">
    <source>
        <dbReference type="PROSITE" id="PS51192"/>
    </source>
</evidence>
<dbReference type="InterPro" id="IPR001650">
    <property type="entry name" value="Helicase_C-like"/>
</dbReference>
<dbReference type="SUPFAM" id="SSF52540">
    <property type="entry name" value="P-loop containing nucleoside triphosphate hydrolases"/>
    <property type="match status" value="1"/>
</dbReference>
<dbReference type="GO" id="GO:0004386">
    <property type="term" value="F:helicase activity"/>
    <property type="evidence" value="ECO:0007669"/>
    <property type="project" value="UniProtKB-KW"/>
</dbReference>
<organism evidence="6 7">
    <name type="scientific">Alkalicoccobacillus gibsonii</name>
    <dbReference type="NCBI Taxonomy" id="79881"/>
    <lineage>
        <taxon>Bacteria</taxon>
        <taxon>Bacillati</taxon>
        <taxon>Bacillota</taxon>
        <taxon>Bacilli</taxon>
        <taxon>Bacillales</taxon>
        <taxon>Bacillaceae</taxon>
        <taxon>Alkalicoccobacillus</taxon>
    </lineage>
</organism>
<dbReference type="Gene3D" id="3.40.50.300">
    <property type="entry name" value="P-loop containing nucleotide triphosphate hydrolases"/>
    <property type="match status" value="2"/>
</dbReference>
<comment type="caution">
    <text evidence="6">The sequence shown here is derived from an EMBL/GenBank/DDBJ whole genome shotgun (WGS) entry which is preliminary data.</text>
</comment>
<proteinExistence type="predicted"/>
<evidence type="ECO:0000259" key="5">
    <source>
        <dbReference type="PROSITE" id="PS51194"/>
    </source>
</evidence>
<dbReference type="EMBL" id="JBCITK010000001">
    <property type="protein sequence ID" value="MEN0644730.1"/>
    <property type="molecule type" value="Genomic_DNA"/>
</dbReference>
<dbReference type="PROSITE" id="PS51194">
    <property type="entry name" value="HELICASE_CTER"/>
    <property type="match status" value="1"/>
</dbReference>
<keyword evidence="3" id="KW-0238">DNA-binding</keyword>
<dbReference type="Pfam" id="PF04851">
    <property type="entry name" value="ResIII"/>
    <property type="match status" value="1"/>
</dbReference>
<keyword evidence="2" id="KW-0067">ATP-binding</keyword>
<evidence type="ECO:0000256" key="2">
    <source>
        <dbReference type="ARBA" id="ARBA00022840"/>
    </source>
</evidence>